<keyword evidence="1" id="KW-1185">Reference proteome</keyword>
<dbReference type="PANTHER" id="PTHR28589">
    <property type="entry name" value="28S RIBOSOMAL PROTEIN S34, MITOCHONDRIAL"/>
    <property type="match status" value="1"/>
</dbReference>
<dbReference type="Proteomes" id="UP000085678">
    <property type="component" value="Unplaced"/>
</dbReference>
<proteinExistence type="predicted"/>
<evidence type="ECO:0000313" key="2">
    <source>
        <dbReference type="RefSeq" id="XP_013386171.1"/>
    </source>
</evidence>
<dbReference type="Pfam" id="PF16053">
    <property type="entry name" value="MRP-S34"/>
    <property type="match status" value="1"/>
</dbReference>
<dbReference type="GeneID" id="106155741"/>
<organism evidence="1 2">
    <name type="scientific">Lingula anatina</name>
    <name type="common">Brachiopod</name>
    <name type="synonym">Lingula unguis</name>
    <dbReference type="NCBI Taxonomy" id="7574"/>
    <lineage>
        <taxon>Eukaryota</taxon>
        <taxon>Metazoa</taxon>
        <taxon>Spiralia</taxon>
        <taxon>Lophotrochozoa</taxon>
        <taxon>Brachiopoda</taxon>
        <taxon>Linguliformea</taxon>
        <taxon>Lingulata</taxon>
        <taxon>Lingulida</taxon>
        <taxon>Linguloidea</taxon>
        <taxon>Lingulidae</taxon>
        <taxon>Lingula</taxon>
    </lineage>
</organism>
<dbReference type="GO" id="GO:0003735">
    <property type="term" value="F:structural constituent of ribosome"/>
    <property type="evidence" value="ECO:0007669"/>
    <property type="project" value="InterPro"/>
</dbReference>
<dbReference type="GO" id="GO:0005739">
    <property type="term" value="C:mitochondrion"/>
    <property type="evidence" value="ECO:0007669"/>
    <property type="project" value="InterPro"/>
</dbReference>
<accession>A0A1S3HL34</accession>
<dbReference type="RefSeq" id="XP_013386171.1">
    <property type="nucleotide sequence ID" value="XM_013530717.1"/>
</dbReference>
<evidence type="ECO:0000313" key="1">
    <source>
        <dbReference type="Proteomes" id="UP000085678"/>
    </source>
</evidence>
<dbReference type="AlphaFoldDB" id="A0A1S3HL34"/>
<name>A0A1S3HL34_LINAN</name>
<dbReference type="PANTHER" id="PTHR28589:SF1">
    <property type="entry name" value="SMALL RIBOSOMAL SUBUNIT PROTEIN MS34"/>
    <property type="match status" value="1"/>
</dbReference>
<reference evidence="2" key="1">
    <citation type="submission" date="2025-08" db="UniProtKB">
        <authorList>
            <consortium name="RefSeq"/>
        </authorList>
    </citation>
    <scope>IDENTIFICATION</scope>
    <source>
        <tissue evidence="2">Gonads</tissue>
    </source>
</reference>
<dbReference type="KEGG" id="lak:106155741"/>
<gene>
    <name evidence="2" type="primary">LOC106155741</name>
</gene>
<dbReference type="InterPro" id="IPR032053">
    <property type="entry name" value="Ribosomal_mS34"/>
</dbReference>
<dbReference type="FunCoup" id="A0A1S3HL34">
    <property type="interactions" value="284"/>
</dbReference>
<dbReference type="OrthoDB" id="16434at2759"/>
<protein>
    <submittedName>
        <fullName evidence="2">Uncharacterized protein LOC106155741</fullName>
    </submittedName>
</protein>
<dbReference type="InParanoid" id="A0A1S3HL34"/>
<sequence length="165" mass="19326">MRIKCWLNMAQTTKLVARYPTYFHGKTLYGIVSNFKNFGVGRTVIRNSLLRYPEPSFYKIVKVELDLSRHFGKTKRFCKVYAHTWFRGEYRGIKGTGAAFKADWRLLQEDELDTFCNLENAPERPVRAVPMYFRAPPLYELHKLQRLKFLNVEAEAPVTLKNSPS</sequence>